<name>A0A6F8Y862_9ACTN</name>
<dbReference type="RefSeq" id="WP_232072493.1">
    <property type="nucleotide sequence ID" value="NZ_AP022870.1"/>
</dbReference>
<dbReference type="EMBL" id="AP022870">
    <property type="protein sequence ID" value="BCB82250.1"/>
    <property type="molecule type" value="Genomic_DNA"/>
</dbReference>
<reference evidence="2 3" key="2">
    <citation type="submission" date="2020-03" db="EMBL/GenBank/DDBJ databases">
        <authorList>
            <person name="Ichikawa N."/>
            <person name="Kimura A."/>
            <person name="Kitahashi Y."/>
            <person name="Uohara A."/>
        </authorList>
    </citation>
    <scope>NUCLEOTIDE SEQUENCE [LARGE SCALE GENOMIC DNA]</scope>
    <source>
        <strain evidence="2 3">NBRC 107702</strain>
    </source>
</reference>
<dbReference type="Proteomes" id="UP000502508">
    <property type="component" value="Chromosome"/>
</dbReference>
<evidence type="ECO:0008006" key="4">
    <source>
        <dbReference type="Google" id="ProtNLM"/>
    </source>
</evidence>
<reference evidence="2 3" key="1">
    <citation type="submission" date="2020-03" db="EMBL/GenBank/DDBJ databases">
        <title>Whole genome shotgun sequence of Phytohabitans flavus NBRC 107702.</title>
        <authorList>
            <person name="Komaki H."/>
            <person name="Tamura T."/>
        </authorList>
    </citation>
    <scope>NUCLEOTIDE SEQUENCE [LARGE SCALE GENOMIC DNA]</scope>
    <source>
        <strain evidence="2 3">NBRC 107702</strain>
    </source>
</reference>
<accession>A0A6F8Y862</accession>
<feature type="compositionally biased region" description="Basic residues" evidence="1">
    <location>
        <begin position="136"/>
        <end position="152"/>
    </location>
</feature>
<feature type="region of interest" description="Disordered" evidence="1">
    <location>
        <begin position="130"/>
        <end position="152"/>
    </location>
</feature>
<evidence type="ECO:0000313" key="3">
    <source>
        <dbReference type="Proteomes" id="UP000502508"/>
    </source>
</evidence>
<organism evidence="2 3">
    <name type="scientific">Phytohabitans flavus</name>
    <dbReference type="NCBI Taxonomy" id="1076124"/>
    <lineage>
        <taxon>Bacteria</taxon>
        <taxon>Bacillati</taxon>
        <taxon>Actinomycetota</taxon>
        <taxon>Actinomycetes</taxon>
        <taxon>Micromonosporales</taxon>
        <taxon>Micromonosporaceae</taxon>
    </lineage>
</organism>
<proteinExistence type="predicted"/>
<dbReference type="KEGG" id="pfla:Pflav_086600"/>
<protein>
    <recommendedName>
        <fullName evidence="4">Membrane transport protein MMPL domain-containing protein</fullName>
    </recommendedName>
</protein>
<dbReference type="AlphaFoldDB" id="A0A6F8Y862"/>
<sequence length="152" mass="16732">MFSWWGGAVVRLRWAVLAAAAVLVVVGATWGAGVFGKLTGGGFEDPASESTKARERIMAELGNQDVDVLVLYSSETATVDQPAFRDPVTTTLTRLRELPEVASVTSWYELQGQASSPPTATRRTRWCNCGRSSQTTRRRRTSGWRRPSTRRA</sequence>
<gene>
    <name evidence="2" type="ORF">Pflav_086600</name>
</gene>
<evidence type="ECO:0000313" key="2">
    <source>
        <dbReference type="EMBL" id="BCB82250.1"/>
    </source>
</evidence>
<evidence type="ECO:0000256" key="1">
    <source>
        <dbReference type="SAM" id="MobiDB-lite"/>
    </source>
</evidence>
<keyword evidence="3" id="KW-1185">Reference proteome</keyword>